<gene>
    <name evidence="2" type="ORF">PIB30_070828</name>
</gene>
<accession>A0ABU6WLY1</accession>
<keyword evidence="3" id="KW-1185">Reference proteome</keyword>
<name>A0ABU6WLY1_9FABA</name>
<comment type="caution">
    <text evidence="2">The sequence shown here is derived from an EMBL/GenBank/DDBJ whole genome shotgun (WGS) entry which is preliminary data.</text>
</comment>
<organism evidence="2 3">
    <name type="scientific">Stylosanthes scabra</name>
    <dbReference type="NCBI Taxonomy" id="79078"/>
    <lineage>
        <taxon>Eukaryota</taxon>
        <taxon>Viridiplantae</taxon>
        <taxon>Streptophyta</taxon>
        <taxon>Embryophyta</taxon>
        <taxon>Tracheophyta</taxon>
        <taxon>Spermatophyta</taxon>
        <taxon>Magnoliopsida</taxon>
        <taxon>eudicotyledons</taxon>
        <taxon>Gunneridae</taxon>
        <taxon>Pentapetalae</taxon>
        <taxon>rosids</taxon>
        <taxon>fabids</taxon>
        <taxon>Fabales</taxon>
        <taxon>Fabaceae</taxon>
        <taxon>Papilionoideae</taxon>
        <taxon>50 kb inversion clade</taxon>
        <taxon>dalbergioids sensu lato</taxon>
        <taxon>Dalbergieae</taxon>
        <taxon>Pterocarpus clade</taxon>
        <taxon>Stylosanthes</taxon>
    </lineage>
</organism>
<evidence type="ECO:0000313" key="2">
    <source>
        <dbReference type="EMBL" id="MED6186874.1"/>
    </source>
</evidence>
<feature type="compositionally biased region" description="Basic and acidic residues" evidence="1">
    <location>
        <begin position="8"/>
        <end position="55"/>
    </location>
</feature>
<feature type="region of interest" description="Disordered" evidence="1">
    <location>
        <begin position="1"/>
        <end position="55"/>
    </location>
</feature>
<protein>
    <submittedName>
        <fullName evidence="2">Uncharacterized protein</fullName>
    </submittedName>
</protein>
<dbReference type="EMBL" id="JASCZI010182048">
    <property type="protein sequence ID" value="MED6186874.1"/>
    <property type="molecule type" value="Genomic_DNA"/>
</dbReference>
<feature type="non-terminal residue" evidence="2">
    <location>
        <position position="1"/>
    </location>
</feature>
<reference evidence="2 3" key="1">
    <citation type="journal article" date="2023" name="Plants (Basel)">
        <title>Bridging the Gap: Combining Genomics and Transcriptomics Approaches to Understand Stylosanthes scabra, an Orphan Legume from the Brazilian Caatinga.</title>
        <authorList>
            <person name="Ferreira-Neto J.R.C."/>
            <person name="da Silva M.D."/>
            <person name="Binneck E."/>
            <person name="de Melo N.F."/>
            <person name="da Silva R.H."/>
            <person name="de Melo A.L.T.M."/>
            <person name="Pandolfi V."/>
            <person name="Bustamante F.O."/>
            <person name="Brasileiro-Vidal A.C."/>
            <person name="Benko-Iseppon A.M."/>
        </authorList>
    </citation>
    <scope>NUCLEOTIDE SEQUENCE [LARGE SCALE GENOMIC DNA]</scope>
    <source>
        <tissue evidence="2">Leaves</tissue>
    </source>
</reference>
<sequence>NEEEEREAEGGREMKEREKGRTTALADRRESRRAVVRERDEVKERERGRDAAKKREEGTFVVAATTPSCYHRRSFLWRRRALSPSSRCPVAIASSLL</sequence>
<proteinExistence type="predicted"/>
<evidence type="ECO:0000256" key="1">
    <source>
        <dbReference type="SAM" id="MobiDB-lite"/>
    </source>
</evidence>
<dbReference type="Proteomes" id="UP001341840">
    <property type="component" value="Unassembled WGS sequence"/>
</dbReference>
<evidence type="ECO:0000313" key="3">
    <source>
        <dbReference type="Proteomes" id="UP001341840"/>
    </source>
</evidence>